<dbReference type="Gene3D" id="3.40.50.720">
    <property type="entry name" value="NAD(P)-binding Rossmann-like Domain"/>
    <property type="match status" value="1"/>
</dbReference>
<dbReference type="InterPro" id="IPR035985">
    <property type="entry name" value="Ubiquitin-activating_enz"/>
</dbReference>
<dbReference type="GO" id="GO:0032446">
    <property type="term" value="P:protein modification by small protein conjugation"/>
    <property type="evidence" value="ECO:0007669"/>
    <property type="project" value="TreeGrafter"/>
</dbReference>
<gene>
    <name evidence="2" type="ORF">EBB54_00400</name>
</gene>
<accession>A0A3R8RAT3</accession>
<dbReference type="GO" id="GO:0008641">
    <property type="term" value="F:ubiquitin-like modifier activating enzyme activity"/>
    <property type="evidence" value="ECO:0007669"/>
    <property type="project" value="InterPro"/>
</dbReference>
<proteinExistence type="predicted"/>
<dbReference type="AlphaFoldDB" id="A0A3R8RAT3"/>
<name>A0A3R8RAT3_9FIRM</name>
<evidence type="ECO:0000313" key="2">
    <source>
        <dbReference type="EMBL" id="RRK36958.1"/>
    </source>
</evidence>
<comment type="caution">
    <text evidence="2">The sequence shown here is derived from an EMBL/GenBank/DDBJ whole genome shotgun (WGS) entry which is preliminary data.</text>
</comment>
<evidence type="ECO:0000259" key="1">
    <source>
        <dbReference type="Pfam" id="PF00899"/>
    </source>
</evidence>
<dbReference type="Proteomes" id="UP000274920">
    <property type="component" value="Unassembled WGS sequence"/>
</dbReference>
<keyword evidence="3" id="KW-1185">Reference proteome</keyword>
<dbReference type="InterPro" id="IPR045886">
    <property type="entry name" value="ThiF/MoeB/HesA"/>
</dbReference>
<dbReference type="PANTHER" id="PTHR10953:SF102">
    <property type="entry name" value="ADENYLYLTRANSFERASE AND SULFURTRANSFERASE MOCS3"/>
    <property type="match status" value="1"/>
</dbReference>
<dbReference type="InterPro" id="IPR000594">
    <property type="entry name" value="ThiF_NAD_FAD-bd"/>
</dbReference>
<dbReference type="SUPFAM" id="SSF69572">
    <property type="entry name" value="Activating enzymes of the ubiquitin-like proteins"/>
    <property type="match status" value="1"/>
</dbReference>
<sequence>MSKFNIIIVGCGGTGGNFIKELGRFLYRNSMRQYCRILLADGDLVEESNISRQPFLPQDVGRKKAEVMSEILQEAFQVSCEYYPEYIDSVSDLSKFEDKNMVMLLVGCVDNHACRKVMHDYFQSAESCFYLDAANEYSAGEVVAAVRIDGTELSPDRVHYFPEILEDVSVPRRWESCQQTNISSPQHLLTNLFAANILLKCTVEFLSGDEWEGGIYYFDTFKGFLRFQEV</sequence>
<protein>
    <recommendedName>
        <fullName evidence="1">THIF-type NAD/FAD binding fold domain-containing protein</fullName>
    </recommendedName>
</protein>
<dbReference type="Pfam" id="PF00899">
    <property type="entry name" value="ThiF"/>
    <property type="match status" value="1"/>
</dbReference>
<reference evidence="2" key="1">
    <citation type="submission" date="2018-10" db="EMBL/GenBank/DDBJ databases">
        <title>Schaedlerella arabinophila gen. nov. sp. nov., isolated from the mouse intestinal tract and comparative analysis with the genome of the closely related altered Schaedler flora strain ASF502.</title>
        <authorList>
            <person name="Miyake S."/>
            <person name="Soh M."/>
            <person name="Seedorf H."/>
        </authorList>
    </citation>
    <scope>NUCLEOTIDE SEQUENCE [LARGE SCALE GENOMIC DNA]</scope>
    <source>
        <strain evidence="2">DSM 106076</strain>
    </source>
</reference>
<dbReference type="RefSeq" id="WP_125125898.1">
    <property type="nucleotide sequence ID" value="NZ_RHJS01000001.1"/>
</dbReference>
<dbReference type="EMBL" id="RHJS01000001">
    <property type="protein sequence ID" value="RRK36958.1"/>
    <property type="molecule type" value="Genomic_DNA"/>
</dbReference>
<dbReference type="GO" id="GO:0005737">
    <property type="term" value="C:cytoplasm"/>
    <property type="evidence" value="ECO:0007669"/>
    <property type="project" value="TreeGrafter"/>
</dbReference>
<dbReference type="GO" id="GO:0016779">
    <property type="term" value="F:nucleotidyltransferase activity"/>
    <property type="evidence" value="ECO:0007669"/>
    <property type="project" value="TreeGrafter"/>
</dbReference>
<feature type="domain" description="THIF-type NAD/FAD binding fold" evidence="1">
    <location>
        <begin position="3"/>
        <end position="205"/>
    </location>
</feature>
<dbReference type="GO" id="GO:0004792">
    <property type="term" value="F:thiosulfate-cyanide sulfurtransferase activity"/>
    <property type="evidence" value="ECO:0007669"/>
    <property type="project" value="TreeGrafter"/>
</dbReference>
<organism evidence="2 3">
    <name type="scientific">Schaedlerella arabinosiphila</name>
    <dbReference type="NCBI Taxonomy" id="2044587"/>
    <lineage>
        <taxon>Bacteria</taxon>
        <taxon>Bacillati</taxon>
        <taxon>Bacillota</taxon>
        <taxon>Clostridia</taxon>
        <taxon>Lachnospirales</taxon>
        <taxon>Lachnospiraceae</taxon>
        <taxon>Schaedlerella</taxon>
    </lineage>
</organism>
<dbReference type="PANTHER" id="PTHR10953">
    <property type="entry name" value="UBIQUITIN-ACTIVATING ENZYME E1"/>
    <property type="match status" value="1"/>
</dbReference>
<dbReference type="CDD" id="cd01483">
    <property type="entry name" value="E1_enzyme_family"/>
    <property type="match status" value="1"/>
</dbReference>
<evidence type="ECO:0000313" key="3">
    <source>
        <dbReference type="Proteomes" id="UP000274920"/>
    </source>
</evidence>